<dbReference type="InterPro" id="IPR052175">
    <property type="entry name" value="ComplexI-like_HydComp"/>
</dbReference>
<feature type="transmembrane region" description="Helical" evidence="8">
    <location>
        <begin position="1126"/>
        <end position="1152"/>
    </location>
</feature>
<organism evidence="10 11">
    <name type="scientific">Pseudodesulfovibrio karagichevae</name>
    <dbReference type="NCBI Taxonomy" id="3239305"/>
    <lineage>
        <taxon>Bacteria</taxon>
        <taxon>Pseudomonadati</taxon>
        <taxon>Thermodesulfobacteriota</taxon>
        <taxon>Desulfovibrionia</taxon>
        <taxon>Desulfovibrionales</taxon>
        <taxon>Desulfovibrionaceae</taxon>
    </lineage>
</organism>
<feature type="transmembrane region" description="Helical" evidence="8">
    <location>
        <begin position="654"/>
        <end position="672"/>
    </location>
</feature>
<name>A0ABV4JWX8_9BACT</name>
<feature type="transmembrane region" description="Helical" evidence="8">
    <location>
        <begin position="102"/>
        <end position="120"/>
    </location>
</feature>
<feature type="transmembrane region" description="Helical" evidence="8">
    <location>
        <begin position="312"/>
        <end position="329"/>
    </location>
</feature>
<feature type="transmembrane region" description="Helical" evidence="8">
    <location>
        <begin position="837"/>
        <end position="859"/>
    </location>
</feature>
<gene>
    <name evidence="10" type="ORF">AB6M95_00505</name>
</gene>
<comment type="caution">
    <text evidence="10">The sequence shown here is derived from an EMBL/GenBank/DDBJ whole genome shotgun (WGS) entry which is preliminary data.</text>
</comment>
<feature type="transmembrane region" description="Helical" evidence="8">
    <location>
        <begin position="1180"/>
        <end position="1202"/>
    </location>
</feature>
<feature type="transmembrane region" description="Helical" evidence="8">
    <location>
        <begin position="6"/>
        <end position="26"/>
    </location>
</feature>
<sequence length="1252" mass="134375">MSIAHTIFVACGALLIVGGELLALRAISNLKRLLIFSAIAECGYFLIGLGVGSTSGISGAALHLVYQFVIRSLVFLTAWRLASGKGSWALGSLRGSSRRMPLTTIMFGFGMFSFMGLSPFKGSISKFLVTYSAIENGNYLIAASATLGTIIAAVYILRVIQTICFEVSEEDTTPAKENMLSASGIIVFLLAGLTAAMTIHPEPLIHFCEDLALSMGTPETGSELPHFESPWPIQVIVPYLGGFAVYVVGKLLPKIRDFSAIAVAVGALAVIITEPQPNAFLFLGSTLFAFICTIVVIYSTGYLGEKPHANRYFFFLFLMYGSLVGVATAKDLGNFYLFWELMTWTSYLLVIHKQTAKALKAGYKYIVMCVSGATIMHYGILLWHSSAETFDIALLHSVAPSTIGWTGILIGLLFFIGLGVKAGLFPMHSWLPDAHPVAPSSISAPMSGILTKAGILGLIKFLPLFAAGTIPFVSPVSETVLPTLLMVAGGATLLFGEIMALRQDDIKRMLAYSTLAQLGEITLILSINTWLTTVGSLGHVVNHALMKDLLFLTAGAFIMRAGSQQVSQLAGLGRRMPITGACFAIGIVSIMGLPPFNGFMSKFLMLYSAVNEGFYTVAAIILAGSLIGAIYYGRLLKVLFFENSSTETVTESPASMLTAMIALASACVIFGLQPSLWITPTVQAATAIWGAASIVDIPNLTIAWPTPTLILVQGAATMLCLRRTRAMGIVAAAITTIAGGSLFLMPQQSAYGTAFVTVLLFSAALSFLYAAQYMDHSHRQWRFFATCLIMVCGLTGLALSNNLFHFFTFWEIMSSWPLFFAIIHEETSEAKREGTKYFLFNLAGASSLFLGVLLMGQAANSFAFSDIITALPNLPTSAWLTPVALMAVGFFMKGAMVPLRIDWQMHPASAPTPISGYISAVLLKSAPFGMLILCFVLGGSVLETAPMQQIMYIGAWIAGLTIFYAAYKAVTQSSIKGILIYSTVSQLGYILLGICLGTPLGLTGGLMHFVNHMAFKNLAFLCAGALIYKTHAHSLNELGGIGRRMPLTTLAFGVATMSAAGVPPFNGFTSKWLLYNELGGQGEILLLLLALSGSVLTLAYFFKFLHSAFLGHPSARHDNVTEVGPLMLIPMGILAAVCLVTGIFPGLLLAPIDTILQTLNLSPIPSSLSGVTDSAMRWDATLIGCMLLMALFMILGLLQLMGGRVRRTNMHMCGVTELTEEATNVTAENVYEAPLELVMQIRRAISAPFIKE</sequence>
<protein>
    <submittedName>
        <fullName evidence="10">Proton-conducting transporter membrane subunit</fullName>
    </submittedName>
</protein>
<feature type="transmembrane region" description="Helical" evidence="8">
    <location>
        <begin position="180"/>
        <end position="199"/>
    </location>
</feature>
<dbReference type="EMBL" id="JBGLYH010000001">
    <property type="protein sequence ID" value="MEZ7195215.1"/>
    <property type="molecule type" value="Genomic_DNA"/>
</dbReference>
<evidence type="ECO:0000256" key="2">
    <source>
        <dbReference type="ARBA" id="ARBA00022475"/>
    </source>
</evidence>
<evidence type="ECO:0000313" key="11">
    <source>
        <dbReference type="Proteomes" id="UP001568698"/>
    </source>
</evidence>
<keyword evidence="11" id="KW-1185">Reference proteome</keyword>
<dbReference type="InterPro" id="IPR001750">
    <property type="entry name" value="ND/Mrp_TM"/>
</dbReference>
<feature type="transmembrane region" description="Helical" evidence="8">
    <location>
        <begin position="231"/>
        <end position="248"/>
    </location>
</feature>
<evidence type="ECO:0000256" key="4">
    <source>
        <dbReference type="ARBA" id="ARBA00022989"/>
    </source>
</evidence>
<feature type="transmembrane region" description="Helical" evidence="8">
    <location>
        <begin position="751"/>
        <end position="771"/>
    </location>
</feature>
<keyword evidence="3 7" id="KW-0812">Transmembrane</keyword>
<evidence type="ECO:0000313" key="10">
    <source>
        <dbReference type="EMBL" id="MEZ7195215.1"/>
    </source>
</evidence>
<dbReference type="RefSeq" id="WP_371384770.1">
    <property type="nucleotide sequence ID" value="NZ_JBGLYH010000001.1"/>
</dbReference>
<evidence type="ECO:0000259" key="9">
    <source>
        <dbReference type="Pfam" id="PF00361"/>
    </source>
</evidence>
<feature type="transmembrane region" description="Helical" evidence="8">
    <location>
        <begin position="950"/>
        <end position="967"/>
    </location>
</feature>
<feature type="transmembrane region" description="Helical" evidence="8">
    <location>
        <begin position="403"/>
        <end position="420"/>
    </location>
</feature>
<feature type="transmembrane region" description="Helical" evidence="8">
    <location>
        <begin position="335"/>
        <end position="351"/>
    </location>
</feature>
<feature type="transmembrane region" description="Helical" evidence="8">
    <location>
        <begin position="33"/>
        <end position="52"/>
    </location>
</feature>
<feature type="transmembrane region" description="Helical" evidence="8">
    <location>
        <begin position="140"/>
        <end position="160"/>
    </location>
</feature>
<feature type="transmembrane region" description="Helical" evidence="8">
    <location>
        <begin position="917"/>
        <end position="938"/>
    </location>
</feature>
<feature type="domain" description="NADH:quinone oxidoreductase/Mrp antiporter transmembrane" evidence="9">
    <location>
        <begin position="329"/>
        <end position="627"/>
    </location>
</feature>
<dbReference type="PANTHER" id="PTHR42682">
    <property type="entry name" value="HYDROGENASE-4 COMPONENT F"/>
    <property type="match status" value="1"/>
</dbReference>
<feature type="transmembrane region" description="Helical" evidence="8">
    <location>
        <begin position="363"/>
        <end position="383"/>
    </location>
</feature>
<dbReference type="PRINTS" id="PR01434">
    <property type="entry name" value="NADHDHGNASE5"/>
</dbReference>
<comment type="subcellular location">
    <subcellularLocation>
        <location evidence="1">Cell membrane</location>
        <topology evidence="1">Multi-pass membrane protein</topology>
    </subcellularLocation>
    <subcellularLocation>
        <location evidence="7">Membrane</location>
        <topology evidence="7">Multi-pass membrane protein</topology>
    </subcellularLocation>
</comment>
<feature type="domain" description="NADH:quinone oxidoreductase/Mrp antiporter transmembrane" evidence="9">
    <location>
        <begin position="800"/>
        <end position="1097"/>
    </location>
</feature>
<accession>A0ABV4JWX8</accession>
<feature type="transmembrane region" description="Helical" evidence="8">
    <location>
        <begin position="613"/>
        <end position="633"/>
    </location>
</feature>
<feature type="transmembrane region" description="Helical" evidence="8">
    <location>
        <begin position="783"/>
        <end position="800"/>
    </location>
</feature>
<evidence type="ECO:0000256" key="8">
    <source>
        <dbReference type="SAM" id="Phobius"/>
    </source>
</evidence>
<keyword evidence="2" id="KW-1003">Cell membrane</keyword>
<evidence type="ECO:0000256" key="1">
    <source>
        <dbReference type="ARBA" id="ARBA00004651"/>
    </source>
</evidence>
<feature type="transmembrane region" description="Helical" evidence="8">
    <location>
        <begin position="806"/>
        <end position="825"/>
    </location>
</feature>
<feature type="transmembrane region" description="Helical" evidence="8">
    <location>
        <begin position="879"/>
        <end position="896"/>
    </location>
</feature>
<keyword evidence="5" id="KW-0560">Oxidoreductase</keyword>
<feature type="transmembrane region" description="Helical" evidence="8">
    <location>
        <begin position="479"/>
        <end position="498"/>
    </location>
</feature>
<feature type="transmembrane region" description="Helical" evidence="8">
    <location>
        <begin position="1006"/>
        <end position="1027"/>
    </location>
</feature>
<feature type="transmembrane region" description="Helical" evidence="8">
    <location>
        <begin position="64"/>
        <end position="82"/>
    </location>
</feature>
<evidence type="ECO:0000256" key="5">
    <source>
        <dbReference type="ARBA" id="ARBA00023002"/>
    </source>
</evidence>
<keyword evidence="4 8" id="KW-1133">Transmembrane helix</keyword>
<evidence type="ECO:0000256" key="6">
    <source>
        <dbReference type="ARBA" id="ARBA00023136"/>
    </source>
</evidence>
<evidence type="ECO:0000256" key="7">
    <source>
        <dbReference type="RuleBase" id="RU000320"/>
    </source>
</evidence>
<feature type="domain" description="NADH:quinone oxidoreductase/Mrp antiporter transmembrane" evidence="9">
    <location>
        <begin position="3"/>
        <end position="151"/>
    </location>
</feature>
<proteinExistence type="predicted"/>
<feature type="transmembrane region" description="Helical" evidence="8">
    <location>
        <begin position="728"/>
        <end position="745"/>
    </location>
</feature>
<feature type="transmembrane region" description="Helical" evidence="8">
    <location>
        <begin position="1047"/>
        <end position="1065"/>
    </location>
</feature>
<evidence type="ECO:0000256" key="3">
    <source>
        <dbReference type="ARBA" id="ARBA00022692"/>
    </source>
</evidence>
<feature type="transmembrane region" description="Helical" evidence="8">
    <location>
        <begin position="575"/>
        <end position="593"/>
    </location>
</feature>
<dbReference type="Proteomes" id="UP001568698">
    <property type="component" value="Unassembled WGS sequence"/>
</dbReference>
<keyword evidence="6 8" id="KW-0472">Membrane</keyword>
<feature type="transmembrane region" description="Helical" evidence="8">
    <location>
        <begin position="279"/>
        <end position="300"/>
    </location>
</feature>
<dbReference type="PANTHER" id="PTHR42682:SF4">
    <property type="entry name" value="NADH-UBIQUINONE_PLASTOQUINONE"/>
    <property type="match status" value="1"/>
</dbReference>
<feature type="transmembrane region" description="Helical" evidence="8">
    <location>
        <begin position="979"/>
        <end position="1000"/>
    </location>
</feature>
<feature type="transmembrane region" description="Helical" evidence="8">
    <location>
        <begin position="255"/>
        <end position="273"/>
    </location>
</feature>
<feature type="transmembrane region" description="Helical" evidence="8">
    <location>
        <begin position="1085"/>
        <end position="1105"/>
    </location>
</feature>
<dbReference type="Pfam" id="PF00361">
    <property type="entry name" value="Proton_antipo_M"/>
    <property type="match status" value="3"/>
</dbReference>
<reference evidence="10 11" key="1">
    <citation type="submission" date="2024-08" db="EMBL/GenBank/DDBJ databases">
        <title>Sulfate-reducing bacteria isolated from formation water of the oil field in Kazakhstan and description of Pseudodesulfovibrio sp.</title>
        <authorList>
            <person name="Bidzhieva S.K."/>
            <person name="Tourova T.P."/>
            <person name="Grouzdev D.S."/>
            <person name="Beletsky A.V."/>
            <person name="Sokolova D.S."/>
            <person name="Samigullina S.R."/>
            <person name="Poltaraus A.B."/>
            <person name="Avtukh A.N."/>
            <person name="Tereshina V.M."/>
            <person name="Zhaparov N.S."/>
            <person name="Mardanov A.V."/>
            <person name="Nazina T.N."/>
        </authorList>
    </citation>
    <scope>NUCLEOTIDE SEQUENCE [LARGE SCALE GENOMIC DNA]</scope>
    <source>
        <strain evidence="10 11">9FUS</strain>
    </source>
</reference>
<feature type="transmembrane region" description="Helical" evidence="8">
    <location>
        <begin position="702"/>
        <end position="721"/>
    </location>
</feature>